<evidence type="ECO:0000313" key="3">
    <source>
        <dbReference type="Proteomes" id="UP000189818"/>
    </source>
</evidence>
<keyword evidence="1" id="KW-0472">Membrane</keyword>
<keyword evidence="1" id="KW-1133">Transmembrane helix</keyword>
<feature type="transmembrane region" description="Helical" evidence="1">
    <location>
        <begin position="160"/>
        <end position="180"/>
    </location>
</feature>
<organism evidence="2 3">
    <name type="scientific">Rhizorhabdus histidinilytica</name>
    <dbReference type="NCBI Taxonomy" id="439228"/>
    <lineage>
        <taxon>Bacteria</taxon>
        <taxon>Pseudomonadati</taxon>
        <taxon>Pseudomonadota</taxon>
        <taxon>Alphaproteobacteria</taxon>
        <taxon>Sphingomonadales</taxon>
        <taxon>Sphingomonadaceae</taxon>
        <taxon>Rhizorhabdus</taxon>
    </lineage>
</organism>
<keyword evidence="3" id="KW-1185">Reference proteome</keyword>
<accession>A0A1T5G6F0</accession>
<evidence type="ECO:0000313" key="2">
    <source>
        <dbReference type="EMBL" id="SKC04025.1"/>
    </source>
</evidence>
<dbReference type="EMBL" id="FUYM01000012">
    <property type="protein sequence ID" value="SKC04025.1"/>
    <property type="molecule type" value="Genomic_DNA"/>
</dbReference>
<keyword evidence="1" id="KW-0812">Transmembrane</keyword>
<sequence length="392" mass="40764">MSVRTVIILLALPLFLFLAGINSLLLYRQETYHMEAGLRGEALAAAVTVAEFARQADDPFAELGEAGRRAALRDAAHKIPGLVSLYLSRPGGPLLNLLDTPAITRKGLILPAKAHVVRDWVDAEGDPLVTAIAPDGHGAMVVAEISAEPLARRAFHLKRLSVALIAGSAALAVLLGLIVARRVGRAFSRIRAIIETRVGADDDRALGIREVRDLADAIGLLDTSVASELERLERRPGGGLAEGIVALRERHLPAIERTEGRIALSIRPLPDAPAGAVHVALPCPDGGWAIALGVAGGDPAEALAAAIAARDHVADGPASAFRDRLELAAQAFGVGWRVVATGATDGAFALAADPAAIDAYHRLNPGLSAEALAADLAILFAESGIVAAVRPV</sequence>
<dbReference type="Proteomes" id="UP000189818">
    <property type="component" value="Unassembled WGS sequence"/>
</dbReference>
<gene>
    <name evidence="2" type="ORF">SAMN06295920_11264</name>
</gene>
<dbReference type="OrthoDB" id="7557781at2"/>
<dbReference type="RefSeq" id="WP_079650279.1">
    <property type="nucleotide sequence ID" value="NZ_FUYM01000012.1"/>
</dbReference>
<evidence type="ECO:0000256" key="1">
    <source>
        <dbReference type="SAM" id="Phobius"/>
    </source>
</evidence>
<proteinExistence type="predicted"/>
<dbReference type="AlphaFoldDB" id="A0A1T5G6F0"/>
<dbReference type="STRING" id="439228.SAMN06295920_11264"/>
<protein>
    <submittedName>
        <fullName evidence="2">Uncharacterized protein</fullName>
    </submittedName>
</protein>
<reference evidence="3" key="1">
    <citation type="submission" date="2017-02" db="EMBL/GenBank/DDBJ databases">
        <authorList>
            <person name="Varghese N."/>
            <person name="Submissions S."/>
        </authorList>
    </citation>
    <scope>NUCLEOTIDE SEQUENCE [LARGE SCALE GENOMIC DNA]</scope>
    <source>
        <strain evidence="3">UM2</strain>
    </source>
</reference>
<name>A0A1T5G6F0_9SPHN</name>
<feature type="transmembrane region" description="Helical" evidence="1">
    <location>
        <begin position="6"/>
        <end position="27"/>
    </location>
</feature>